<gene>
    <name evidence="1" type="ORF">E1B28_010974</name>
</gene>
<dbReference type="AlphaFoldDB" id="A0A9P7RTV1"/>
<comment type="caution">
    <text evidence="1">The sequence shown here is derived from an EMBL/GenBank/DDBJ whole genome shotgun (WGS) entry which is preliminary data.</text>
</comment>
<protein>
    <submittedName>
        <fullName evidence="1">Uncharacterized protein</fullName>
    </submittedName>
</protein>
<accession>A0A9P7RTV1</accession>
<dbReference type="KEGG" id="more:E1B28_010974"/>
<dbReference type="Proteomes" id="UP001049176">
    <property type="component" value="Chromosome 7"/>
</dbReference>
<keyword evidence="2" id="KW-1185">Reference proteome</keyword>
<organism evidence="1 2">
    <name type="scientific">Marasmius oreades</name>
    <name type="common">fairy-ring Marasmius</name>
    <dbReference type="NCBI Taxonomy" id="181124"/>
    <lineage>
        <taxon>Eukaryota</taxon>
        <taxon>Fungi</taxon>
        <taxon>Dikarya</taxon>
        <taxon>Basidiomycota</taxon>
        <taxon>Agaricomycotina</taxon>
        <taxon>Agaricomycetes</taxon>
        <taxon>Agaricomycetidae</taxon>
        <taxon>Agaricales</taxon>
        <taxon>Marasmiineae</taxon>
        <taxon>Marasmiaceae</taxon>
        <taxon>Marasmius</taxon>
    </lineage>
</organism>
<reference evidence="1" key="1">
    <citation type="journal article" date="2021" name="Genome Biol. Evol.">
        <title>The assembled and annotated genome of the fairy-ring fungus Marasmius oreades.</title>
        <authorList>
            <person name="Hiltunen M."/>
            <person name="Ament-Velasquez S.L."/>
            <person name="Johannesson H."/>
        </authorList>
    </citation>
    <scope>NUCLEOTIDE SEQUENCE</scope>
    <source>
        <strain evidence="1">03SP1</strain>
    </source>
</reference>
<evidence type="ECO:0000313" key="1">
    <source>
        <dbReference type="EMBL" id="KAG7089275.1"/>
    </source>
</evidence>
<dbReference type="OrthoDB" id="3070404at2759"/>
<dbReference type="EMBL" id="CM032187">
    <property type="protein sequence ID" value="KAG7089275.1"/>
    <property type="molecule type" value="Genomic_DNA"/>
</dbReference>
<dbReference type="GeneID" id="66080049"/>
<dbReference type="RefSeq" id="XP_043005745.1">
    <property type="nucleotide sequence ID" value="XM_043155961.1"/>
</dbReference>
<name>A0A9P7RTV1_9AGAR</name>
<proteinExistence type="predicted"/>
<sequence length="95" mass="10516">MNYLGGVCDTLMTLIQRDPDIFNVPPKLFEHHMYVNRLQLMVVNGLSNARGSIKAKLKESLGKRKKGVKTQPQPVSELGTSLAVPGMEIKGSHWA</sequence>
<evidence type="ECO:0000313" key="2">
    <source>
        <dbReference type="Proteomes" id="UP001049176"/>
    </source>
</evidence>